<dbReference type="InterPro" id="IPR018253">
    <property type="entry name" value="DnaJ_domain_CS"/>
</dbReference>
<evidence type="ECO:0000259" key="2">
    <source>
        <dbReference type="PROSITE" id="PS50076"/>
    </source>
</evidence>
<dbReference type="Proteomes" id="UP000250235">
    <property type="component" value="Unassembled WGS sequence"/>
</dbReference>
<sequence>MDHYHVLGVRRNASKEEIKQAFRKLAIQFHPDKHSQSSKHLKDSATFKFRQLSEAYETLIDDRKRADYNISRNAYGAAQNKRYDYAYDRGRGRNSYGYGYGYSGSASRGAGVSNFARFEMGLRYLTTRSFLLNATFAGVLLGGMYIIDAGGKALWKKHNPGVSYFMFLFRLNSVNNLSRLHLFFTHDEFYNDIETEKIREYKKWLF</sequence>
<dbReference type="SMART" id="SM00271">
    <property type="entry name" value="DnaJ"/>
    <property type="match status" value="1"/>
</dbReference>
<dbReference type="PANTHER" id="PTHR24074">
    <property type="entry name" value="CO-CHAPERONE PROTEIN DJLA"/>
    <property type="match status" value="1"/>
</dbReference>
<feature type="transmembrane region" description="Helical" evidence="1">
    <location>
        <begin position="130"/>
        <end position="147"/>
    </location>
</feature>
<dbReference type="Gene3D" id="1.10.287.110">
    <property type="entry name" value="DnaJ domain"/>
    <property type="match status" value="1"/>
</dbReference>
<accession>A0A2Z7CPS7</accession>
<dbReference type="InterPro" id="IPR036869">
    <property type="entry name" value="J_dom_sf"/>
</dbReference>
<evidence type="ECO:0000313" key="4">
    <source>
        <dbReference type="Proteomes" id="UP000250235"/>
    </source>
</evidence>
<dbReference type="PROSITE" id="PS50076">
    <property type="entry name" value="DNAJ_2"/>
    <property type="match status" value="1"/>
</dbReference>
<dbReference type="Pfam" id="PF00226">
    <property type="entry name" value="DnaJ"/>
    <property type="match status" value="1"/>
</dbReference>
<reference evidence="3 4" key="1">
    <citation type="journal article" date="2015" name="Proc. Natl. Acad. Sci. U.S.A.">
        <title>The resurrection genome of Boea hygrometrica: A blueprint for survival of dehydration.</title>
        <authorList>
            <person name="Xiao L."/>
            <person name="Yang G."/>
            <person name="Zhang L."/>
            <person name="Yang X."/>
            <person name="Zhao S."/>
            <person name="Ji Z."/>
            <person name="Zhou Q."/>
            <person name="Hu M."/>
            <person name="Wang Y."/>
            <person name="Chen M."/>
            <person name="Xu Y."/>
            <person name="Jin H."/>
            <person name="Xiao X."/>
            <person name="Hu G."/>
            <person name="Bao F."/>
            <person name="Hu Y."/>
            <person name="Wan P."/>
            <person name="Li L."/>
            <person name="Deng X."/>
            <person name="Kuang T."/>
            <person name="Xiang C."/>
            <person name="Zhu J.K."/>
            <person name="Oliver M.J."/>
            <person name="He Y."/>
        </authorList>
    </citation>
    <scope>NUCLEOTIDE SEQUENCE [LARGE SCALE GENOMIC DNA]</scope>
    <source>
        <strain evidence="4">cv. XS01</strain>
    </source>
</reference>
<evidence type="ECO:0000313" key="3">
    <source>
        <dbReference type="EMBL" id="KZV48778.1"/>
    </source>
</evidence>
<dbReference type="EMBL" id="KQ993813">
    <property type="protein sequence ID" value="KZV48778.1"/>
    <property type="molecule type" value="Genomic_DNA"/>
</dbReference>
<organism evidence="3 4">
    <name type="scientific">Dorcoceras hygrometricum</name>
    <dbReference type="NCBI Taxonomy" id="472368"/>
    <lineage>
        <taxon>Eukaryota</taxon>
        <taxon>Viridiplantae</taxon>
        <taxon>Streptophyta</taxon>
        <taxon>Embryophyta</taxon>
        <taxon>Tracheophyta</taxon>
        <taxon>Spermatophyta</taxon>
        <taxon>Magnoliopsida</taxon>
        <taxon>eudicotyledons</taxon>
        <taxon>Gunneridae</taxon>
        <taxon>Pentapetalae</taxon>
        <taxon>asterids</taxon>
        <taxon>lamiids</taxon>
        <taxon>Lamiales</taxon>
        <taxon>Gesneriaceae</taxon>
        <taxon>Didymocarpoideae</taxon>
        <taxon>Trichosporeae</taxon>
        <taxon>Loxocarpinae</taxon>
        <taxon>Dorcoceras</taxon>
    </lineage>
</organism>
<feature type="domain" description="J" evidence="2">
    <location>
        <begin position="2"/>
        <end position="72"/>
    </location>
</feature>
<dbReference type="SUPFAM" id="SSF46565">
    <property type="entry name" value="Chaperone J-domain"/>
    <property type="match status" value="1"/>
</dbReference>
<evidence type="ECO:0000256" key="1">
    <source>
        <dbReference type="SAM" id="Phobius"/>
    </source>
</evidence>
<gene>
    <name evidence="3" type="ORF">F511_17074</name>
</gene>
<protein>
    <submittedName>
        <fullName evidence="3">Chaperone protein dnaJ 72</fullName>
    </submittedName>
</protein>
<name>A0A2Z7CPS7_9LAMI</name>
<dbReference type="InterPro" id="IPR001623">
    <property type="entry name" value="DnaJ_domain"/>
</dbReference>
<proteinExistence type="predicted"/>
<keyword evidence="1" id="KW-0472">Membrane</keyword>
<dbReference type="InterPro" id="IPR050817">
    <property type="entry name" value="DjlA_DnaK_co-chaperone"/>
</dbReference>
<keyword evidence="4" id="KW-1185">Reference proteome</keyword>
<dbReference type="PRINTS" id="PR00625">
    <property type="entry name" value="JDOMAIN"/>
</dbReference>
<dbReference type="PROSITE" id="PS00636">
    <property type="entry name" value="DNAJ_1"/>
    <property type="match status" value="1"/>
</dbReference>
<dbReference type="AlphaFoldDB" id="A0A2Z7CPS7"/>
<keyword evidence="1" id="KW-1133">Transmembrane helix</keyword>
<keyword evidence="1" id="KW-0812">Transmembrane</keyword>
<dbReference type="OrthoDB" id="442087at2759"/>
<dbReference type="CDD" id="cd06257">
    <property type="entry name" value="DnaJ"/>
    <property type="match status" value="1"/>
</dbReference>